<keyword evidence="4" id="KW-0472">Membrane</keyword>
<dbReference type="InterPro" id="IPR012944">
    <property type="entry name" value="SusD_RagB_dom"/>
</dbReference>
<evidence type="ECO:0000259" key="7">
    <source>
        <dbReference type="Pfam" id="PF14322"/>
    </source>
</evidence>
<dbReference type="RefSeq" id="WP_091374683.1">
    <property type="nucleotide sequence ID" value="NZ_LT629740.1"/>
</dbReference>
<sequence length="575" mass="64336">MKNFKYIAALILCTVFVSCKKYLDETPQGVVSSADLTTPANTDAMVTAAYSYLGNDHYTYPFSSMWAFGSIRSGDAYKGGGGSGDVVEFNEYETFSTNVITNASSDAVFYQLYVGIARANTALTLVEGQSVANYPQKVEREAELRFLRGHFYFLLKILFNHVPWIDETLQKSAASYGAVSNVALTSDQLWTNIANDFRFAATNLPAIQSQVGRASKGAAQSYLAKTLLYQAYTQDDNNNVTGIDQTKLAEVNTYCDSVINSGHYSLNPDFANNFLPQYGNSSESIFSIQYSKNDGTPLGRLDYGHCLDYPMNVQYGCCGFHVPSNNMVNAFKTGANGLPEFDTFNNTDVVSTDGYSSNTFDPRLDHTVAIPGHPYKYQTALLYDASWARAPQTYGPLLSMKETVAYTDPSFTRFPPFMSSSKDWEIIRYADVLLMKAEALIKMGQENAALPLINEVRQRAMNSTALLVQANGQPTSNYKMDIYKPGVNCTWTNDYAWQALMFERRLEFSMEGYRFFDLVRWGIADTYLNSYFAVETTRTPHLAGAHFTKNRDEYLPISLNQINFSKGLYKQNPGW</sequence>
<accession>A0A1H1ZGM9</accession>
<evidence type="ECO:0000313" key="9">
    <source>
        <dbReference type="Proteomes" id="UP000199679"/>
    </source>
</evidence>
<dbReference type="InterPro" id="IPR011990">
    <property type="entry name" value="TPR-like_helical_dom_sf"/>
</dbReference>
<reference evidence="8 9" key="1">
    <citation type="submission" date="2016-10" db="EMBL/GenBank/DDBJ databases">
        <authorList>
            <person name="de Groot N.N."/>
        </authorList>
    </citation>
    <scope>NUCLEOTIDE SEQUENCE [LARGE SCALE GENOMIC DNA]</scope>
    <source>
        <strain evidence="8 9">MP1X4</strain>
    </source>
</reference>
<feature type="domain" description="SusD-like N-terminal" evidence="7">
    <location>
        <begin position="99"/>
        <end position="227"/>
    </location>
</feature>
<dbReference type="Gene3D" id="1.25.40.390">
    <property type="match status" value="1"/>
</dbReference>
<dbReference type="EMBL" id="LT629740">
    <property type="protein sequence ID" value="SDT32783.1"/>
    <property type="molecule type" value="Genomic_DNA"/>
</dbReference>
<keyword evidence="5" id="KW-0998">Cell outer membrane</keyword>
<dbReference type="GO" id="GO:0009279">
    <property type="term" value="C:cell outer membrane"/>
    <property type="evidence" value="ECO:0007669"/>
    <property type="project" value="UniProtKB-SubCell"/>
</dbReference>
<evidence type="ECO:0000313" key="8">
    <source>
        <dbReference type="EMBL" id="SDT32783.1"/>
    </source>
</evidence>
<evidence type="ECO:0000256" key="5">
    <source>
        <dbReference type="ARBA" id="ARBA00023237"/>
    </source>
</evidence>
<dbReference type="Proteomes" id="UP000199679">
    <property type="component" value="Chromosome I"/>
</dbReference>
<feature type="domain" description="RagB/SusD" evidence="6">
    <location>
        <begin position="283"/>
        <end position="575"/>
    </location>
</feature>
<evidence type="ECO:0000256" key="3">
    <source>
        <dbReference type="ARBA" id="ARBA00022729"/>
    </source>
</evidence>
<comment type="subcellular location">
    <subcellularLocation>
        <location evidence="1">Cell outer membrane</location>
    </subcellularLocation>
</comment>
<gene>
    <name evidence="8" type="ORF">SAMN05216490_3102</name>
</gene>
<dbReference type="STRING" id="652787.SAMN05216490_3102"/>
<evidence type="ECO:0000259" key="6">
    <source>
        <dbReference type="Pfam" id="PF07980"/>
    </source>
</evidence>
<dbReference type="Pfam" id="PF14322">
    <property type="entry name" value="SusD-like_3"/>
    <property type="match status" value="1"/>
</dbReference>
<evidence type="ECO:0000256" key="2">
    <source>
        <dbReference type="ARBA" id="ARBA00006275"/>
    </source>
</evidence>
<keyword evidence="3" id="KW-0732">Signal</keyword>
<proteinExistence type="inferred from homology"/>
<evidence type="ECO:0000256" key="4">
    <source>
        <dbReference type="ARBA" id="ARBA00023136"/>
    </source>
</evidence>
<dbReference type="Pfam" id="PF07980">
    <property type="entry name" value="SusD_RagB"/>
    <property type="match status" value="1"/>
</dbReference>
<organism evidence="8 9">
    <name type="scientific">Mucilaginibacter mallensis</name>
    <dbReference type="NCBI Taxonomy" id="652787"/>
    <lineage>
        <taxon>Bacteria</taxon>
        <taxon>Pseudomonadati</taxon>
        <taxon>Bacteroidota</taxon>
        <taxon>Sphingobacteriia</taxon>
        <taxon>Sphingobacteriales</taxon>
        <taxon>Sphingobacteriaceae</taxon>
        <taxon>Mucilaginibacter</taxon>
    </lineage>
</organism>
<comment type="similarity">
    <text evidence="2">Belongs to the SusD family.</text>
</comment>
<dbReference type="AlphaFoldDB" id="A0A1H1ZGM9"/>
<name>A0A1H1ZGM9_MUCMA</name>
<keyword evidence="9" id="KW-1185">Reference proteome</keyword>
<evidence type="ECO:0000256" key="1">
    <source>
        <dbReference type="ARBA" id="ARBA00004442"/>
    </source>
</evidence>
<protein>
    <submittedName>
        <fullName evidence="8">Starch-binding associating with outer membrane</fullName>
    </submittedName>
</protein>
<dbReference type="OrthoDB" id="9792139at2"/>
<dbReference type="SUPFAM" id="SSF48452">
    <property type="entry name" value="TPR-like"/>
    <property type="match status" value="1"/>
</dbReference>
<dbReference type="PROSITE" id="PS51257">
    <property type="entry name" value="PROKAR_LIPOPROTEIN"/>
    <property type="match status" value="1"/>
</dbReference>
<dbReference type="InterPro" id="IPR033985">
    <property type="entry name" value="SusD-like_N"/>
</dbReference>